<evidence type="ECO:0000313" key="3">
    <source>
        <dbReference type="Proteomes" id="UP000255207"/>
    </source>
</evidence>
<keyword evidence="1" id="KW-0812">Transmembrane</keyword>
<feature type="transmembrane region" description="Helical" evidence="1">
    <location>
        <begin position="362"/>
        <end position="380"/>
    </location>
</feature>
<reference evidence="3" key="1">
    <citation type="submission" date="2018-07" db="EMBL/GenBank/DDBJ databases">
        <authorList>
            <person name="Safronova V.I."/>
            <person name="Chirak E.R."/>
            <person name="Sazanova A.L."/>
        </authorList>
    </citation>
    <scope>NUCLEOTIDE SEQUENCE [LARGE SCALE GENOMIC DNA]</scope>
    <source>
        <strain evidence="3">RCAM04685</strain>
    </source>
</reference>
<dbReference type="NCBIfam" id="TIGR03082">
    <property type="entry name" value="Gneg_AbrB_dup"/>
    <property type="match status" value="2"/>
</dbReference>
<gene>
    <name evidence="2" type="ORF">DWE98_07820</name>
</gene>
<feature type="transmembrane region" description="Helical" evidence="1">
    <location>
        <begin position="150"/>
        <end position="171"/>
    </location>
</feature>
<feature type="transmembrane region" description="Helical" evidence="1">
    <location>
        <begin position="207"/>
        <end position="230"/>
    </location>
</feature>
<feature type="transmembrane region" description="Helical" evidence="1">
    <location>
        <begin position="392"/>
        <end position="413"/>
    </location>
</feature>
<keyword evidence="3" id="KW-1185">Reference proteome</keyword>
<dbReference type="Proteomes" id="UP000255207">
    <property type="component" value="Unassembled WGS sequence"/>
</dbReference>
<comment type="caution">
    <text evidence="2">The sequence shown here is derived from an EMBL/GenBank/DDBJ whole genome shotgun (WGS) entry which is preliminary data.</text>
</comment>
<sequence>MAGLWLEPRPALVAGPTFALAAVWIGRSSVRAGDGPAWGRLLRLEGCERGMRDLLSDWVSGLRAFSIHRFPYRRFALALFLGGLGGWLFVLARLPLPWMLGSMVFCTAAALFRAPIAAPSVIRPPMSAVIGVMLGAGFRPDIVTQLPNWLPTLAGLVVFMVVSGFCCVTYFQRVAGFDRITAFFAGMPGGLMEMVLIGEEKGGDARIIALIHSARILLVVITLPFIVQWIEGVSLSVNRSSGPSFAQTPLLAELSLLACGVLGVMAGHLLRLPAKHLMGPMLVSALVHLLGWSESAPPYEIVTIAQLVLGVTIGCRFVGTPPKTILRVLLLSVGSTVILLACTFGFAWAVAKVSTYGHVPLVLAYSPGGLAEMSLIALALHTEVAFVAAHHIARVLLVMVGAGPLFGLIAGVAPRPAAAAAE</sequence>
<dbReference type="Pfam" id="PF05145">
    <property type="entry name" value="AbrB"/>
    <property type="match status" value="1"/>
</dbReference>
<accession>A0A370L8P0</accession>
<name>A0A370L8P0_9HYPH</name>
<dbReference type="EMBL" id="QQTP01000003">
    <property type="protein sequence ID" value="RDJ26751.1"/>
    <property type="molecule type" value="Genomic_DNA"/>
</dbReference>
<protein>
    <submittedName>
        <fullName evidence="2">AbrB family transcriptional regulator</fullName>
    </submittedName>
</protein>
<keyword evidence="1" id="KW-1133">Transmembrane helix</keyword>
<dbReference type="InterPro" id="IPR017516">
    <property type="entry name" value="AbrB_dup"/>
</dbReference>
<dbReference type="GO" id="GO:0010468">
    <property type="term" value="P:regulation of gene expression"/>
    <property type="evidence" value="ECO:0007669"/>
    <property type="project" value="InterPro"/>
</dbReference>
<dbReference type="AlphaFoldDB" id="A0A370L8P0"/>
<dbReference type="PANTHER" id="PTHR38457:SF1">
    <property type="entry name" value="REGULATOR ABRB-RELATED"/>
    <property type="match status" value="1"/>
</dbReference>
<dbReference type="OrthoDB" id="7157734at2"/>
<organism evidence="2 3">
    <name type="scientific">Bosea caraganae</name>
    <dbReference type="NCBI Taxonomy" id="2763117"/>
    <lineage>
        <taxon>Bacteria</taxon>
        <taxon>Pseudomonadati</taxon>
        <taxon>Pseudomonadota</taxon>
        <taxon>Alphaproteobacteria</taxon>
        <taxon>Hyphomicrobiales</taxon>
        <taxon>Boseaceae</taxon>
        <taxon>Bosea</taxon>
    </lineage>
</organism>
<dbReference type="PANTHER" id="PTHR38457">
    <property type="entry name" value="REGULATOR ABRB-RELATED"/>
    <property type="match status" value="1"/>
</dbReference>
<dbReference type="InterPro" id="IPR007820">
    <property type="entry name" value="AbrB_fam"/>
</dbReference>
<feature type="transmembrane region" description="Helical" evidence="1">
    <location>
        <begin position="72"/>
        <end position="90"/>
    </location>
</feature>
<feature type="transmembrane region" description="Helical" evidence="1">
    <location>
        <begin position="250"/>
        <end position="270"/>
    </location>
</feature>
<evidence type="ECO:0000256" key="1">
    <source>
        <dbReference type="SAM" id="Phobius"/>
    </source>
</evidence>
<feature type="transmembrane region" description="Helical" evidence="1">
    <location>
        <begin position="325"/>
        <end position="350"/>
    </location>
</feature>
<evidence type="ECO:0000313" key="2">
    <source>
        <dbReference type="EMBL" id="RDJ26751.1"/>
    </source>
</evidence>
<dbReference type="GO" id="GO:0016020">
    <property type="term" value="C:membrane"/>
    <property type="evidence" value="ECO:0007669"/>
    <property type="project" value="InterPro"/>
</dbReference>
<keyword evidence="1" id="KW-0472">Membrane</keyword>
<proteinExistence type="predicted"/>